<feature type="region of interest" description="Disordered" evidence="1">
    <location>
        <begin position="413"/>
        <end position="519"/>
    </location>
</feature>
<feature type="region of interest" description="Disordered" evidence="1">
    <location>
        <begin position="319"/>
        <end position="338"/>
    </location>
</feature>
<feature type="compositionally biased region" description="Acidic residues" evidence="1">
    <location>
        <begin position="247"/>
        <end position="266"/>
    </location>
</feature>
<feature type="region of interest" description="Disordered" evidence="1">
    <location>
        <begin position="41"/>
        <end position="85"/>
    </location>
</feature>
<gene>
    <name evidence="2" type="ORF">SEUCBS140593_001398</name>
</gene>
<protein>
    <submittedName>
        <fullName evidence="2">Uncharacterized protein</fullName>
    </submittedName>
</protein>
<comment type="caution">
    <text evidence="2">The sequence shown here is derived from an EMBL/GenBank/DDBJ whole genome shotgun (WGS) entry which is preliminary data.</text>
</comment>
<dbReference type="Proteomes" id="UP001642482">
    <property type="component" value="Unassembled WGS sequence"/>
</dbReference>
<feature type="compositionally biased region" description="Pro residues" evidence="1">
    <location>
        <begin position="479"/>
        <end position="489"/>
    </location>
</feature>
<feature type="compositionally biased region" description="Pro residues" evidence="1">
    <location>
        <begin position="324"/>
        <end position="333"/>
    </location>
</feature>
<proteinExistence type="predicted"/>
<name>A0ABP0AXS7_9PEZI</name>
<keyword evidence="3" id="KW-1185">Reference proteome</keyword>
<feature type="compositionally biased region" description="Low complexity" evidence="1">
    <location>
        <begin position="267"/>
        <end position="288"/>
    </location>
</feature>
<evidence type="ECO:0000313" key="3">
    <source>
        <dbReference type="Proteomes" id="UP001642482"/>
    </source>
</evidence>
<dbReference type="EMBL" id="CAWUHD010000008">
    <property type="protein sequence ID" value="CAK7212098.1"/>
    <property type="molecule type" value="Genomic_DNA"/>
</dbReference>
<feature type="region of interest" description="Disordered" evidence="1">
    <location>
        <begin position="786"/>
        <end position="806"/>
    </location>
</feature>
<evidence type="ECO:0000313" key="2">
    <source>
        <dbReference type="EMBL" id="CAK7212098.1"/>
    </source>
</evidence>
<evidence type="ECO:0000256" key="1">
    <source>
        <dbReference type="SAM" id="MobiDB-lite"/>
    </source>
</evidence>
<feature type="compositionally biased region" description="Basic and acidic residues" evidence="1">
    <location>
        <begin position="496"/>
        <end position="508"/>
    </location>
</feature>
<sequence>MATEVELATTPSVSLADDELHRILEFDKIVKLSEAITSGKHPRIKIPPHLVRSSPSTANQTKGQLGRGTNATGTASSAQAASSLENGRGASAVHLRDNLGVFAQNSQLSVGTAEAASFPGLGVGSRERAISPSKVSPAEIPSQRARVEALIREQASRVAKITVADPAHVDFIVGDVLQKARELERTFTPPPVPILTQDEITDLGGVSVRPMNAASSAAADSVDDQTFYSSNFSTPEFALTSRVPADTDNDELSMQDGSDYEPELDDVPSPVLPSQSQPQQQQPSQQLAPDQLAPLIAQISNQTPAEILSSLLGANFDPNTLTRPIPPPPPPPAFQGAAPVQPADVADFLSAWGGQLPGLTRGLQSGGSGQVAAGNPKPSSPFVRTHDLSPIAPQPAHISSLAVAAQLPLAVDEQQSTSQGTPAQVAMLRRGEASQSSPDSSPYFDGNGPDKKKGKKKAIGKRKADINSGSPRIKLEPRSPSPILAPPAQRPHKRQRQETRETAYRYDDQYSPPSRTVPYSAARPIKESRVPIVYERVEAGRYVQQPREAAATRRAGIQQYDEQRDYDDVYEPAPARRYSARPPSAHHIVHQRVRSEYAPREFESSGHMSARPMTMAPPPTRVQHIPPPTTGRIVIDEFNREYFEPAPNQPTVLETVAYDPNVAYERAASRPQHAPGPGPRYDGYGSSQRIPAVYDDEEIVYQRTSPTYVAPRRVVTQPEYVTRETAGYPRREFSARPASQYPAAASARTYVLEEAAPAPGYLPRASTARPSEAGRYEVPPSGRYVERVGSVRPPPDSAGAYQTGRGFSGAPANGVRGAYDGRFQAVPEGDVYIEGRHGEREVIREYSTPPDPHVVVHRAYSTRPRPAPAYYAEQGPYAVGGLPAQEYDYPGDVYH</sequence>
<reference evidence="2 3" key="1">
    <citation type="submission" date="2024-01" db="EMBL/GenBank/DDBJ databases">
        <authorList>
            <person name="Allen C."/>
            <person name="Tagirdzhanova G."/>
        </authorList>
    </citation>
    <scope>NUCLEOTIDE SEQUENCE [LARGE SCALE GENOMIC DNA]</scope>
</reference>
<feature type="region of interest" description="Disordered" evidence="1">
    <location>
        <begin position="239"/>
        <end position="288"/>
    </location>
</feature>
<accession>A0ABP0AXS7</accession>
<feature type="compositionally biased region" description="Basic residues" evidence="1">
    <location>
        <begin position="452"/>
        <end position="461"/>
    </location>
</feature>
<feature type="compositionally biased region" description="Polar residues" evidence="1">
    <location>
        <begin position="413"/>
        <end position="422"/>
    </location>
</feature>
<feature type="compositionally biased region" description="Polar residues" evidence="1">
    <location>
        <begin position="53"/>
        <end position="74"/>
    </location>
</feature>
<organism evidence="2 3">
    <name type="scientific">Sporothrix eucalyptigena</name>
    <dbReference type="NCBI Taxonomy" id="1812306"/>
    <lineage>
        <taxon>Eukaryota</taxon>
        <taxon>Fungi</taxon>
        <taxon>Dikarya</taxon>
        <taxon>Ascomycota</taxon>
        <taxon>Pezizomycotina</taxon>
        <taxon>Sordariomycetes</taxon>
        <taxon>Sordariomycetidae</taxon>
        <taxon>Ophiostomatales</taxon>
        <taxon>Ophiostomataceae</taxon>
        <taxon>Sporothrix</taxon>
    </lineage>
</organism>
<feature type="region of interest" description="Disordered" evidence="1">
    <location>
        <begin position="359"/>
        <end position="394"/>
    </location>
</feature>